<sequence>MSELAVEEVQASSSPSMMPPAIPAVTASEGVTELSLDETPKWDIKKAVEDVVKSLNQLRLDMGTPTHPEESAIAEVVDCGGSQSSATLDSSDSLETSFHSSCWSELSSEESADASELTEASKDTEHEDHDQHPEDPTGHPTETGPLEYGEIPFKDLINSENYSNEYFEVKKSHLGGLGAFAKRDLRRGEVILVERPTIKANPWNFHGELSALAPELQAAVGRMHGHKRFYDQDPSMAIFMTNSFGVKSISCLYLIAARFNHACGSVKSVNYRIVNRDIIEFTMKKSVSAGTELTISYGPVNGAGLYSAWGFRCACGGCRPVTDEEVARIDRIYKEGGEW</sequence>
<dbReference type="EMBL" id="MU394303">
    <property type="protein sequence ID" value="KAI6088056.1"/>
    <property type="molecule type" value="Genomic_DNA"/>
</dbReference>
<keyword evidence="2" id="KW-1185">Reference proteome</keyword>
<comment type="caution">
    <text evidence="1">The sequence shown here is derived from an EMBL/GenBank/DDBJ whole genome shotgun (WGS) entry which is preliminary data.</text>
</comment>
<name>A0ACC0D6B3_9PEZI</name>
<protein>
    <submittedName>
        <fullName evidence="1">Uncharacterized protein</fullName>
    </submittedName>
</protein>
<evidence type="ECO:0000313" key="2">
    <source>
        <dbReference type="Proteomes" id="UP001497680"/>
    </source>
</evidence>
<reference evidence="1 2" key="1">
    <citation type="journal article" date="2022" name="New Phytol.">
        <title>Ecological generalism drives hyperdiversity of secondary metabolite gene clusters in xylarialean endophytes.</title>
        <authorList>
            <person name="Franco M.E.E."/>
            <person name="Wisecaver J.H."/>
            <person name="Arnold A.E."/>
            <person name="Ju Y.M."/>
            <person name="Slot J.C."/>
            <person name="Ahrendt S."/>
            <person name="Moore L.P."/>
            <person name="Eastman K.E."/>
            <person name="Scott K."/>
            <person name="Konkel Z."/>
            <person name="Mondo S.J."/>
            <person name="Kuo A."/>
            <person name="Hayes R.D."/>
            <person name="Haridas S."/>
            <person name="Andreopoulos B."/>
            <person name="Riley R."/>
            <person name="LaButti K."/>
            <person name="Pangilinan J."/>
            <person name="Lipzen A."/>
            <person name="Amirebrahimi M."/>
            <person name="Yan J."/>
            <person name="Adam C."/>
            <person name="Keymanesh K."/>
            <person name="Ng V."/>
            <person name="Louie K."/>
            <person name="Northen T."/>
            <person name="Drula E."/>
            <person name="Henrissat B."/>
            <person name="Hsieh H.M."/>
            <person name="Youens-Clark K."/>
            <person name="Lutzoni F."/>
            <person name="Miadlikowska J."/>
            <person name="Eastwood D.C."/>
            <person name="Hamelin R.C."/>
            <person name="Grigoriev I.V."/>
            <person name="U'Ren J.M."/>
        </authorList>
    </citation>
    <scope>NUCLEOTIDE SEQUENCE [LARGE SCALE GENOMIC DNA]</scope>
    <source>
        <strain evidence="1 2">ER1909</strain>
    </source>
</reference>
<dbReference type="Proteomes" id="UP001497680">
    <property type="component" value="Unassembled WGS sequence"/>
</dbReference>
<accession>A0ACC0D6B3</accession>
<organism evidence="1 2">
    <name type="scientific">Hypoxylon rubiginosum</name>
    <dbReference type="NCBI Taxonomy" id="110542"/>
    <lineage>
        <taxon>Eukaryota</taxon>
        <taxon>Fungi</taxon>
        <taxon>Dikarya</taxon>
        <taxon>Ascomycota</taxon>
        <taxon>Pezizomycotina</taxon>
        <taxon>Sordariomycetes</taxon>
        <taxon>Xylariomycetidae</taxon>
        <taxon>Xylariales</taxon>
        <taxon>Hypoxylaceae</taxon>
        <taxon>Hypoxylon</taxon>
    </lineage>
</organism>
<evidence type="ECO:0000313" key="1">
    <source>
        <dbReference type="EMBL" id="KAI6088056.1"/>
    </source>
</evidence>
<proteinExistence type="predicted"/>
<gene>
    <name evidence="1" type="ORF">F4821DRAFT_258226</name>
</gene>